<dbReference type="GO" id="GO:0006351">
    <property type="term" value="P:DNA-templated transcription"/>
    <property type="evidence" value="ECO:0007669"/>
    <property type="project" value="InterPro"/>
</dbReference>
<name>A0A6A0A0B6_HAELA</name>
<evidence type="ECO:0000313" key="1">
    <source>
        <dbReference type="EMBL" id="GFH25679.1"/>
    </source>
</evidence>
<dbReference type="PANTHER" id="PTHR21243">
    <property type="entry name" value="PROTEIN SCAI"/>
    <property type="match status" value="1"/>
</dbReference>
<comment type="caution">
    <text evidence="1">The sequence shown here is derived from an EMBL/GenBank/DDBJ whole genome shotgun (WGS) entry which is preliminary data.</text>
</comment>
<dbReference type="Pfam" id="PF12070">
    <property type="entry name" value="SCAI"/>
    <property type="match status" value="1"/>
</dbReference>
<sequence length="331" mass="34929">MQHYDSLIQRATQALNKLQSSSDADCTAYPEVAQLLAAAWHYQQAYRCELVASGLTRPDIGDLACRIASLYYSWYLKCGSARFLQEAHVFYSAVQARQYYDTPSPSQLPSSSCTAGQAAGGEESYPTPYLASKQLPQLEDMTLQLKQLRFVTRFCIVCLVMGRQEVGCMPSGGCKLCSDSKWSGSSRGSSAGTVRLSPDPALPWLQEACALQQELQTLVSAQAAAQAGMSAAACLPAAQGITAQMWACRYPGRRGPAWASARASAAASAALRGVWRHTSSSCATAYCSATSMARCASTLTGQAALGAGPGRVASPARVSVCSQAQGSEAAG</sequence>
<proteinExistence type="predicted"/>
<gene>
    <name evidence="1" type="ORF">HaLaN_23683</name>
</gene>
<protein>
    <submittedName>
        <fullName evidence="1">Uncharacterized protein</fullName>
    </submittedName>
</protein>
<dbReference type="EMBL" id="BLLF01002887">
    <property type="protein sequence ID" value="GFH25679.1"/>
    <property type="molecule type" value="Genomic_DNA"/>
</dbReference>
<dbReference type="InterPro" id="IPR022709">
    <property type="entry name" value="SCAI"/>
</dbReference>
<dbReference type="GO" id="GO:0003714">
    <property type="term" value="F:transcription corepressor activity"/>
    <property type="evidence" value="ECO:0007669"/>
    <property type="project" value="InterPro"/>
</dbReference>
<keyword evidence="2" id="KW-1185">Reference proteome</keyword>
<dbReference type="AlphaFoldDB" id="A0A6A0A0B6"/>
<dbReference type="Proteomes" id="UP000485058">
    <property type="component" value="Unassembled WGS sequence"/>
</dbReference>
<organism evidence="1 2">
    <name type="scientific">Haematococcus lacustris</name>
    <name type="common">Green alga</name>
    <name type="synonym">Haematococcus pluvialis</name>
    <dbReference type="NCBI Taxonomy" id="44745"/>
    <lineage>
        <taxon>Eukaryota</taxon>
        <taxon>Viridiplantae</taxon>
        <taxon>Chlorophyta</taxon>
        <taxon>core chlorophytes</taxon>
        <taxon>Chlorophyceae</taxon>
        <taxon>CS clade</taxon>
        <taxon>Chlamydomonadales</taxon>
        <taxon>Haematococcaceae</taxon>
        <taxon>Haematococcus</taxon>
    </lineage>
</organism>
<reference evidence="1 2" key="1">
    <citation type="submission" date="2020-02" db="EMBL/GenBank/DDBJ databases">
        <title>Draft genome sequence of Haematococcus lacustris strain NIES-144.</title>
        <authorList>
            <person name="Morimoto D."/>
            <person name="Nakagawa S."/>
            <person name="Yoshida T."/>
            <person name="Sawayama S."/>
        </authorList>
    </citation>
    <scope>NUCLEOTIDE SEQUENCE [LARGE SCALE GENOMIC DNA]</scope>
    <source>
        <strain evidence="1 2">NIES-144</strain>
    </source>
</reference>
<accession>A0A6A0A0B6</accession>
<evidence type="ECO:0000313" key="2">
    <source>
        <dbReference type="Proteomes" id="UP000485058"/>
    </source>
</evidence>